<dbReference type="EMBL" id="JHEG02000036">
    <property type="protein sequence ID" value="KIE12552.1"/>
    <property type="molecule type" value="Genomic_DNA"/>
</dbReference>
<dbReference type="InterPro" id="IPR015947">
    <property type="entry name" value="PUA-like_sf"/>
</dbReference>
<dbReference type="AlphaFoldDB" id="A0A0C1NCQ0"/>
<accession>A0A0C1NCQ0</accession>
<gene>
    <name evidence="1" type="ORF">DA73_0209485</name>
</gene>
<dbReference type="STRING" id="1479485.DA73_0209485"/>
<organism evidence="1">
    <name type="scientific">Tolypothrix bouteillei VB521301</name>
    <dbReference type="NCBI Taxonomy" id="1479485"/>
    <lineage>
        <taxon>Bacteria</taxon>
        <taxon>Bacillati</taxon>
        <taxon>Cyanobacteriota</taxon>
        <taxon>Cyanophyceae</taxon>
        <taxon>Nostocales</taxon>
        <taxon>Tolypothrichaceae</taxon>
        <taxon>Tolypothrix</taxon>
    </lineage>
</organism>
<protein>
    <submittedName>
        <fullName evidence="1">Uncharacterized protein</fullName>
    </submittedName>
</protein>
<name>A0A0C1NCQ0_9CYAN</name>
<dbReference type="SUPFAM" id="SSF88697">
    <property type="entry name" value="PUA domain-like"/>
    <property type="match status" value="1"/>
</dbReference>
<comment type="caution">
    <text evidence="1">The sequence shown here is derived from an EMBL/GenBank/DDBJ whole genome shotgun (WGS) entry which is preliminary data.</text>
</comment>
<proteinExistence type="predicted"/>
<reference evidence="1" key="1">
    <citation type="journal article" date="2015" name="Genome Announc.">
        <title>Draft Genome Sequence of Tolypothrix boutellei Strain VB521301.</title>
        <authorList>
            <person name="Chandrababunaidu M.M."/>
            <person name="Singh D."/>
            <person name="Sen D."/>
            <person name="Bhan S."/>
            <person name="Das S."/>
            <person name="Gupta A."/>
            <person name="Adhikary S.P."/>
            <person name="Tripathy S."/>
        </authorList>
    </citation>
    <scope>NUCLEOTIDE SEQUENCE</scope>
    <source>
        <strain evidence="1">VB521301</strain>
    </source>
</reference>
<dbReference type="OrthoDB" id="517841at2"/>
<evidence type="ECO:0000313" key="1">
    <source>
        <dbReference type="EMBL" id="KIE12552.1"/>
    </source>
</evidence>
<sequence length="77" mass="8487">MVVSRIHVNQHNIRANCKGADLPVITVKSGSKNIYGNTVEILDSEGQVIATVVYSRDRPLSCGARVWIETHNEVNVI</sequence>